<dbReference type="EMBL" id="CABVHX010000005">
    <property type="protein sequence ID" value="VVN88509.1"/>
    <property type="molecule type" value="Genomic_DNA"/>
</dbReference>
<organism evidence="1 2">
    <name type="scientific">Pseudomonas fluorescens</name>
    <dbReference type="NCBI Taxonomy" id="294"/>
    <lineage>
        <taxon>Bacteria</taxon>
        <taxon>Pseudomonadati</taxon>
        <taxon>Pseudomonadota</taxon>
        <taxon>Gammaproteobacteria</taxon>
        <taxon>Pseudomonadales</taxon>
        <taxon>Pseudomonadaceae</taxon>
        <taxon>Pseudomonas</taxon>
    </lineage>
</organism>
<dbReference type="Proteomes" id="UP000325375">
    <property type="component" value="Unassembled WGS sequence"/>
</dbReference>
<dbReference type="RefSeq" id="WP_150602428.1">
    <property type="nucleotide sequence ID" value="NZ_CABVHX010000005.1"/>
</dbReference>
<evidence type="ECO:0000313" key="2">
    <source>
        <dbReference type="Proteomes" id="UP000325375"/>
    </source>
</evidence>
<reference evidence="1 2" key="1">
    <citation type="submission" date="2019-09" db="EMBL/GenBank/DDBJ databases">
        <authorList>
            <person name="Chandra G."/>
            <person name="Truman W A."/>
        </authorList>
    </citation>
    <scope>NUCLEOTIDE SEQUENCE [LARGE SCALE GENOMIC DNA]</scope>
    <source>
        <strain evidence="1">PS718</strain>
    </source>
</reference>
<proteinExistence type="predicted"/>
<gene>
    <name evidence="1" type="ORF">PS718_01691</name>
</gene>
<evidence type="ECO:0000313" key="1">
    <source>
        <dbReference type="EMBL" id="VVN88509.1"/>
    </source>
</evidence>
<accession>A0A5E7BAR3</accession>
<name>A0A5E7BAR3_PSEFL</name>
<dbReference type="AlphaFoldDB" id="A0A5E7BAR3"/>
<sequence length="169" mass="18704">MSEVKRYHVQLFKLGADQQKYAHGALGAVQIVRASDFDRVTAERDALQQRLNAADQRIDDFAGGDCEWWQDDESGIWSSGCGSTWSFHDEGPEENGMNFCHSCGKHLVVEAAEHEQDDDWHMNPCNQGHRDVGASGGVAACNQCGEKIEAATTQEAFERWNASHPVPQA</sequence>
<protein>
    <submittedName>
        <fullName evidence="1">Uncharacterized protein</fullName>
    </submittedName>
</protein>